<gene>
    <name evidence="2" type="ORF">BTMF_LOCUS12049</name>
</gene>
<dbReference type="EMBL" id="UZAG01018837">
    <property type="protein sequence ID" value="VDO41242.1"/>
    <property type="molecule type" value="Genomic_DNA"/>
</dbReference>
<reference evidence="4" key="1">
    <citation type="submission" date="2017-02" db="UniProtKB">
        <authorList>
            <consortium name="WormBaseParasite"/>
        </authorList>
    </citation>
    <scope>IDENTIFICATION</scope>
</reference>
<evidence type="ECO:0000313" key="3">
    <source>
        <dbReference type="Proteomes" id="UP000280834"/>
    </source>
</evidence>
<evidence type="ECO:0000313" key="2">
    <source>
        <dbReference type="EMBL" id="VDO41242.1"/>
    </source>
</evidence>
<protein>
    <submittedName>
        <fullName evidence="4">Claudin</fullName>
    </submittedName>
</protein>
<dbReference type="Proteomes" id="UP000280834">
    <property type="component" value="Unassembled WGS sequence"/>
</dbReference>
<feature type="transmembrane region" description="Helical" evidence="1">
    <location>
        <begin position="20"/>
        <end position="41"/>
    </location>
</feature>
<reference evidence="2 3" key="2">
    <citation type="submission" date="2018-11" db="EMBL/GenBank/DDBJ databases">
        <authorList>
            <consortium name="Pathogen Informatics"/>
        </authorList>
    </citation>
    <scope>NUCLEOTIDE SEQUENCE [LARGE SCALE GENOMIC DNA]</scope>
</reference>
<evidence type="ECO:0000313" key="4">
    <source>
        <dbReference type="WBParaSite" id="BTMF_0001405201-mRNA-1"/>
    </source>
</evidence>
<accession>A0A0R3R212</accession>
<name>A0A0R3R212_9BILA</name>
<dbReference type="STRING" id="42155.A0A0R3R212"/>
<proteinExistence type="predicted"/>
<dbReference type="AlphaFoldDB" id="A0A0R3R212"/>
<keyword evidence="1" id="KW-0812">Transmembrane</keyword>
<keyword evidence="1" id="KW-1133">Transmembrane helix</keyword>
<organism evidence="4">
    <name type="scientific">Brugia timori</name>
    <dbReference type="NCBI Taxonomy" id="42155"/>
    <lineage>
        <taxon>Eukaryota</taxon>
        <taxon>Metazoa</taxon>
        <taxon>Ecdysozoa</taxon>
        <taxon>Nematoda</taxon>
        <taxon>Chromadorea</taxon>
        <taxon>Rhabditida</taxon>
        <taxon>Spirurina</taxon>
        <taxon>Spiruromorpha</taxon>
        <taxon>Filarioidea</taxon>
        <taxon>Onchocercidae</taxon>
        <taxon>Brugia</taxon>
    </lineage>
</organism>
<dbReference type="WBParaSite" id="BTMF_0001405201-mRNA-1">
    <property type="protein sequence ID" value="BTMF_0001405201-mRNA-1"/>
    <property type="gene ID" value="BTMF_0001405201"/>
</dbReference>
<sequence length="92" mass="9891">MGNVRSARSVKKDEKRENITLSFGIITVAGGILGVSTGTMLSQLWSQGKLCCKPIKTVRSDALVCAIGSLFAIPFLFMGLHFCATNITLAWV</sequence>
<evidence type="ECO:0000256" key="1">
    <source>
        <dbReference type="SAM" id="Phobius"/>
    </source>
</evidence>
<keyword evidence="3" id="KW-1185">Reference proteome</keyword>
<keyword evidence="1" id="KW-0472">Membrane</keyword>
<feature type="transmembrane region" description="Helical" evidence="1">
    <location>
        <begin position="62"/>
        <end position="82"/>
    </location>
</feature>